<evidence type="ECO:0000256" key="5">
    <source>
        <dbReference type="ARBA" id="ARBA00023194"/>
    </source>
</evidence>
<dbReference type="PANTHER" id="PTHR45527:SF14">
    <property type="entry name" value="PLIPASTATIN SYNTHASE SUBUNIT B"/>
    <property type="match status" value="1"/>
</dbReference>
<dbReference type="Gene3D" id="3.30.300.30">
    <property type="match status" value="2"/>
</dbReference>
<dbReference type="NCBIfam" id="TIGR01733">
    <property type="entry name" value="AA-adenyl-dom"/>
    <property type="match status" value="2"/>
</dbReference>
<evidence type="ECO:0000256" key="2">
    <source>
        <dbReference type="ARBA" id="ARBA00022450"/>
    </source>
</evidence>
<evidence type="ECO:0000256" key="1">
    <source>
        <dbReference type="ARBA" id="ARBA00001957"/>
    </source>
</evidence>
<dbReference type="Gene3D" id="1.10.1200.10">
    <property type="entry name" value="ACP-like"/>
    <property type="match status" value="2"/>
</dbReference>
<dbReference type="Gene3D" id="3.30.559.10">
    <property type="entry name" value="Chloramphenicol acetyltransferase-like domain"/>
    <property type="match status" value="2"/>
</dbReference>
<dbReference type="CDD" id="cd17652">
    <property type="entry name" value="A_NRPS_CmdD_like"/>
    <property type="match status" value="1"/>
</dbReference>
<keyword evidence="5" id="KW-0045">Antibiotic biosynthesis</keyword>
<gene>
    <name evidence="7" type="ORF">ACE1CA_25050</name>
</gene>
<dbReference type="Pfam" id="PF13193">
    <property type="entry name" value="AMP-binding_C"/>
    <property type="match status" value="2"/>
</dbReference>
<dbReference type="InterPro" id="IPR010071">
    <property type="entry name" value="AA_adenyl_dom"/>
</dbReference>
<dbReference type="Proteomes" id="UP001576780">
    <property type="component" value="Unassembled WGS sequence"/>
</dbReference>
<comment type="cofactor">
    <cofactor evidence="1">
        <name>pantetheine 4'-phosphate</name>
        <dbReference type="ChEBI" id="CHEBI:47942"/>
    </cofactor>
</comment>
<dbReference type="Gene3D" id="2.30.38.10">
    <property type="entry name" value="Luciferase, Domain 3"/>
    <property type="match status" value="2"/>
</dbReference>
<dbReference type="RefSeq" id="WP_413280122.1">
    <property type="nucleotide sequence ID" value="NZ_JBHFNT010000224.1"/>
</dbReference>
<keyword evidence="3" id="KW-0597">Phosphoprotein</keyword>
<keyword evidence="2" id="KW-0596">Phosphopantetheine</keyword>
<dbReference type="Pfam" id="PF00501">
    <property type="entry name" value="AMP-binding"/>
    <property type="match status" value="2"/>
</dbReference>
<dbReference type="NCBIfam" id="TIGR01720">
    <property type="entry name" value="NRPS-para261"/>
    <property type="match status" value="1"/>
</dbReference>
<dbReference type="InterPro" id="IPR006162">
    <property type="entry name" value="Ppantetheine_attach_site"/>
</dbReference>
<dbReference type="PROSITE" id="PS50075">
    <property type="entry name" value="CARRIER"/>
    <property type="match status" value="2"/>
</dbReference>
<dbReference type="Pfam" id="PF00668">
    <property type="entry name" value="Condensation"/>
    <property type="match status" value="2"/>
</dbReference>
<dbReference type="SUPFAM" id="SSF56801">
    <property type="entry name" value="Acetyl-CoA synthetase-like"/>
    <property type="match status" value="2"/>
</dbReference>
<feature type="domain" description="Carrier" evidence="6">
    <location>
        <begin position="549"/>
        <end position="624"/>
    </location>
</feature>
<dbReference type="PROSITE" id="PS00012">
    <property type="entry name" value="PHOSPHOPANTETHEINE"/>
    <property type="match status" value="2"/>
</dbReference>
<dbReference type="PROSITE" id="PS00455">
    <property type="entry name" value="AMP_BINDING"/>
    <property type="match status" value="2"/>
</dbReference>
<dbReference type="SMART" id="SM00823">
    <property type="entry name" value="PKS_PP"/>
    <property type="match status" value="2"/>
</dbReference>
<keyword evidence="4" id="KW-0677">Repeat</keyword>
<evidence type="ECO:0000313" key="8">
    <source>
        <dbReference type="Proteomes" id="UP001576780"/>
    </source>
</evidence>
<dbReference type="InterPro" id="IPR010060">
    <property type="entry name" value="NRPS_synth"/>
</dbReference>
<keyword evidence="8" id="KW-1185">Reference proteome</keyword>
<dbReference type="SUPFAM" id="SSF52777">
    <property type="entry name" value="CoA-dependent acyltransferases"/>
    <property type="match status" value="4"/>
</dbReference>
<reference evidence="7 8" key="1">
    <citation type="submission" date="2024-09" db="EMBL/GenBank/DDBJ databases">
        <title>Floridaenema gen nov. (Aerosakkonemataceae, Aerosakkonematales ord. nov., Cyanobacteria) from benthic tropical and subtropical fresh waters, with the description of four new species.</title>
        <authorList>
            <person name="Moretto J.A."/>
            <person name="Berthold D.E."/>
            <person name="Lefler F.W."/>
            <person name="Huang I.-S."/>
            <person name="Laughinghouse H. IV."/>
        </authorList>
    </citation>
    <scope>NUCLEOTIDE SEQUENCE [LARGE SCALE GENOMIC DNA]</scope>
    <source>
        <strain evidence="7 8">BLCC-F167</strain>
    </source>
</reference>
<dbReference type="InterPro" id="IPR000873">
    <property type="entry name" value="AMP-dep_synth/lig_dom"/>
</dbReference>
<proteinExistence type="predicted"/>
<dbReference type="PANTHER" id="PTHR45527">
    <property type="entry name" value="NONRIBOSOMAL PEPTIDE SYNTHETASE"/>
    <property type="match status" value="1"/>
</dbReference>
<dbReference type="InterPro" id="IPR020845">
    <property type="entry name" value="AMP-binding_CS"/>
</dbReference>
<dbReference type="SUPFAM" id="SSF47336">
    <property type="entry name" value="ACP-like"/>
    <property type="match status" value="2"/>
</dbReference>
<name>A0ABV4WT30_9CYAN</name>
<dbReference type="InterPro" id="IPR025110">
    <property type="entry name" value="AMP-bd_C"/>
</dbReference>
<protein>
    <submittedName>
        <fullName evidence="7">Amino acid adenylation domain-containing protein</fullName>
    </submittedName>
</protein>
<dbReference type="CDD" id="cd19531">
    <property type="entry name" value="LCL_NRPS-like"/>
    <property type="match status" value="1"/>
</dbReference>
<dbReference type="InterPro" id="IPR020806">
    <property type="entry name" value="PKS_PP-bd"/>
</dbReference>
<evidence type="ECO:0000256" key="3">
    <source>
        <dbReference type="ARBA" id="ARBA00022553"/>
    </source>
</evidence>
<evidence type="ECO:0000313" key="7">
    <source>
        <dbReference type="EMBL" id="MFB2837783.1"/>
    </source>
</evidence>
<dbReference type="Gene3D" id="3.40.50.980">
    <property type="match status" value="4"/>
</dbReference>
<comment type="caution">
    <text evidence="7">The sequence shown here is derived from an EMBL/GenBank/DDBJ whole genome shotgun (WGS) entry which is preliminary data.</text>
</comment>
<dbReference type="Gene3D" id="3.30.559.30">
    <property type="entry name" value="Nonribosomal peptide synthetase, condensation domain"/>
    <property type="match status" value="2"/>
</dbReference>
<organism evidence="7 8">
    <name type="scientific">Floridaenema evergladense BLCC-F167</name>
    <dbReference type="NCBI Taxonomy" id="3153639"/>
    <lineage>
        <taxon>Bacteria</taxon>
        <taxon>Bacillati</taxon>
        <taxon>Cyanobacteriota</taxon>
        <taxon>Cyanophyceae</taxon>
        <taxon>Oscillatoriophycideae</taxon>
        <taxon>Aerosakkonematales</taxon>
        <taxon>Aerosakkonemataceae</taxon>
        <taxon>Floridanema</taxon>
        <taxon>Floridanema evergladense</taxon>
    </lineage>
</organism>
<evidence type="ECO:0000259" key="6">
    <source>
        <dbReference type="PROSITE" id="PS50075"/>
    </source>
</evidence>
<dbReference type="Pfam" id="PF00550">
    <property type="entry name" value="PP-binding"/>
    <property type="match status" value="2"/>
</dbReference>
<accession>A0ABV4WT30</accession>
<sequence length="2216" mass="249791">MYSTDSVHKLSTLTDRQQHKILVEWNNTRTDYPKDLCIHQLLAAQVEKTPDNIAVVFNESQITYQELNQRSNKIAHYLQSLGVGAEVLVGICLERSLEMIVGLWGILKAGGAYLPLDPTYPPERLSFMLSDSQAQVILTQQKLVERFTESGVNLVCLDTDRESIDQQSQENPHSQVTSENLAYLIYTSGSTGTPKGVMIQHQSLCNLALAQIKLFDVQPHNRILQFASLSFDASVSEIVMALCSGASLTLGTQDSLRPGADLMQMLRKQAITHVTLPPTVLATLPIEELPNLQTLIIAGEACHPKLIAQWSTGRRFFNAYGPTESTVCATVGESTSSDRVSIGRPIANIQIYILDNNLQPVSIGTVGELYIGGDGLARGYLNRPELTKEKFIPNPFINSEQGTGEKTKKLAPSAKLYKTGDLARYLPEGNIEFLGRVDRQVKIRGFRIELDEIETRLIQHRDVQQAAVIVREDRPGDKHLVAYIVLDQKLPTTVNTLKDFLQEKLPNYMVPGVFVILDSLPLTPNGKVDRRNLPIPDRTSAELEETFVAPRNPIEERLAGICAELLGFQQVGIHDNFFQLGGHSLIFAQLLSRIQENFSIKLSFQNIFANPTVASFAKLIETQSQLKPQLQFSAMPAVKRTGKLPVSFAQERVYFIQEIAPENSAYQAQATLRFTGQLDVTVLQKCLSEIVRRHEIFRTTFPAADGRLFQTIHPTSPISFRVVDLQLIPESDRETQAQRLFDAEVQKPFNIDRLPLVRWTLLKLSEQEHLLIHIEHHLVHDGWSFNNVFLGELIELYRAFSLGNPSPLPELSFQFVDYALMQREWVKSQEAQAQLAYWQQKLSGSSPLLELPLDRPRPTQQTYNGAQIRVELSLDLSQSLQVLSRQEGVTLFMTTLAAFLVMMQRYSRQDDLCVGTAVANRRMRQTEKIVGMIVNNLVLRTDLSGNPTFRELLDRVRSCTLEAFANEDLPFDKVVEALKPVRNLSYNPLFQVMFSFHDTPLPSLSLPGLNISPNVALSNKSTKFDLDVVLIPNSEDKQKGITVIWEYNTDLFDAATIQRMVEEYQTLLQAIVANPEQRIYQLPLLTAIEQQLLQSWNQTEREYNCKQCIHQLFEAQVEKTPDAVAVWHLGQQLTYRELCDRANQLAHYLQSLGVKPETLVGICVERSLEMIVGLLGILKAGGAYIPLDPAYPTERITDIIADTQLNIVLTQERFQPKLPNYTGITICLDKDWSIVAQQNTANPVSNVQLHNLAYLIYTSGSTGKPKGVMIEHRSLINFVMTAIQEYEINQSDRILQFASFCFDASIEEIFPCLAVGATLVLRTEEMLHSIDEFWRCCQEWQLTVLDLPTAFWHQLVGASLVDQSAITTKKLSTKPALTPQDSPIPETLRVVIIGGEEAHLEKVKRWHSGIAHFTQPPLLFNTYGPTEATVVTTLERLNSATDTFVFIGRPIANVQIYILDRYLQPVPIGVPGELHIGGASLARGYLNRPELTQEKFIPFVTSREAGETQNFPSPQSNLPSPSKLYKTGDLARFRTDGSLEYLGRVDDQVKIRGFRIELGEIETVLNQHPQVFQAVVVAREDNLPGQKRLVAYIVPHKPQPKIEELRLFLKEKLPNYMIPAAFVLLDKLPMTGNQKVDYRALPAPDFSHKEDDFVAPRSIIEEKLVEIWSEILRIEKVGIHDNYFELGGDSILSIQVISRAKQAGIQIAPKQLFQYQTIAELAAVAGVTRQVNAQQGLVTGKVALTPIQHWFFEQKLTEFNYFNQSVLLEVAPDVKPELLQQVVQQLLVHHDALRLRFVPEGESWQQINGDVEESVPFSVIDLSHLSPEAQETAIKAKNAELQAFLNLATGSIAQIALIQLSKNQPNLLLFIIHHLAVDGVSWRILLEDLAIAYKQISRGEVIKLPPKTTAWQYWSDRLTAYAQSEAITQEIDYWLNESNFSFTKLPLDYPSNTENNTVASTSAVSFSLTEEQTRALLQDVPSKYNTQINDVLLTALMESFAQWTGERSLLIDLEGHGREDLFEDVDLSRTVGWFTTLFPVRLHLGNNDHPGETLKLIKEKLRQIPNRGIGYGILRYLPKNDAIRRKLEALSQAQVSFNYLGQFDRVLLASAELGLVKEFKAEQSLLNKRSHLLGISGFIRGGILEMTWAYSENVHKQSTIEELASGFMEALKNLITHCQSTEFKDYTPSDFAAARLNQQQLDKFMAKLNKKKNNKR</sequence>
<dbReference type="EMBL" id="JBHFNT010000224">
    <property type="protein sequence ID" value="MFB2837783.1"/>
    <property type="molecule type" value="Genomic_DNA"/>
</dbReference>
<feature type="domain" description="Carrier" evidence="6">
    <location>
        <begin position="1655"/>
        <end position="1729"/>
    </location>
</feature>
<dbReference type="InterPro" id="IPR023213">
    <property type="entry name" value="CAT-like_dom_sf"/>
</dbReference>
<dbReference type="InterPro" id="IPR045851">
    <property type="entry name" value="AMP-bd_C_sf"/>
</dbReference>
<evidence type="ECO:0000256" key="4">
    <source>
        <dbReference type="ARBA" id="ARBA00022737"/>
    </source>
</evidence>
<dbReference type="NCBIfam" id="NF003417">
    <property type="entry name" value="PRK04813.1"/>
    <property type="match status" value="2"/>
</dbReference>
<dbReference type="InterPro" id="IPR036736">
    <property type="entry name" value="ACP-like_sf"/>
</dbReference>
<dbReference type="CDD" id="cd19534">
    <property type="entry name" value="E_NRPS"/>
    <property type="match status" value="1"/>
</dbReference>
<dbReference type="InterPro" id="IPR009081">
    <property type="entry name" value="PP-bd_ACP"/>
</dbReference>
<dbReference type="InterPro" id="IPR001242">
    <property type="entry name" value="Condensation_dom"/>
</dbReference>